<evidence type="ECO:0000313" key="3">
    <source>
        <dbReference type="Proteomes" id="UP000186601"/>
    </source>
</evidence>
<proteinExistence type="predicted"/>
<dbReference type="EMBL" id="MLYV02000944">
    <property type="protein sequence ID" value="PSR74934.1"/>
    <property type="molecule type" value="Genomic_DNA"/>
</dbReference>
<protein>
    <submittedName>
        <fullName evidence="2">Uncharacterized protein</fullName>
    </submittedName>
</protein>
<dbReference type="Proteomes" id="UP000186601">
    <property type="component" value="Unassembled WGS sequence"/>
</dbReference>
<feature type="region of interest" description="Disordered" evidence="1">
    <location>
        <begin position="238"/>
        <end position="396"/>
    </location>
</feature>
<comment type="caution">
    <text evidence="2">The sequence shown here is derived from an EMBL/GenBank/DDBJ whole genome shotgun (WGS) entry which is preliminary data.</text>
</comment>
<organism evidence="2 3">
    <name type="scientific">Hermanssonia centrifuga</name>
    <dbReference type="NCBI Taxonomy" id="98765"/>
    <lineage>
        <taxon>Eukaryota</taxon>
        <taxon>Fungi</taxon>
        <taxon>Dikarya</taxon>
        <taxon>Basidiomycota</taxon>
        <taxon>Agaricomycotina</taxon>
        <taxon>Agaricomycetes</taxon>
        <taxon>Polyporales</taxon>
        <taxon>Meruliaceae</taxon>
        <taxon>Hermanssonia</taxon>
    </lineage>
</organism>
<evidence type="ECO:0000256" key="1">
    <source>
        <dbReference type="SAM" id="MobiDB-lite"/>
    </source>
</evidence>
<sequence length="396" mass="42824">MALPSRPNVRAGLPSNPRSRSVTAGGPRYDLPPRPESAASERPSQRVRTTSSPSNPPPQLRTQRSLVDLSRSGTTSRRSERTKQDVVPPLPPLPPSNATSSSKSSRFYGTRQGSVGSIGTSTSSTSSEPNSLQSYPSYASSSTSLEDMTNEEMKDDMPEKLAPGFGSSLWSRVAAAAGSLTVNVSKAWQANVATYNGEVTPPGQESRLIRAMKAYHIEKAREPSDLPEWLFDERDRGVSSRARLDEGSPEADIHSPTQPVIPQPSRTTASSPTRPADNGRTQPKQQWQDQDRDNAVPVSKATQRLREMTAAKRNPTIRFAEAVHPRRTGAGNNASVDSEVGSDEQRRPPLPLPVHRMPDPGSSQTPRRAPTLANVDVKGRRPAAGGLPSGVRPRRT</sequence>
<evidence type="ECO:0000313" key="2">
    <source>
        <dbReference type="EMBL" id="PSR74934.1"/>
    </source>
</evidence>
<dbReference type="AlphaFoldDB" id="A0A2R6NQS5"/>
<feature type="region of interest" description="Disordered" evidence="1">
    <location>
        <begin position="1"/>
        <end position="160"/>
    </location>
</feature>
<reference evidence="2 3" key="1">
    <citation type="submission" date="2018-02" db="EMBL/GenBank/DDBJ databases">
        <title>Genome sequence of the basidiomycete white-rot fungus Phlebia centrifuga.</title>
        <authorList>
            <person name="Granchi Z."/>
            <person name="Peng M."/>
            <person name="de Vries R.P."/>
            <person name="Hilden K."/>
            <person name="Makela M.R."/>
            <person name="Grigoriev I."/>
            <person name="Riley R."/>
        </authorList>
    </citation>
    <scope>NUCLEOTIDE SEQUENCE [LARGE SCALE GENOMIC DNA]</scope>
    <source>
        <strain evidence="2 3">FBCC195</strain>
    </source>
</reference>
<feature type="compositionally biased region" description="Polar residues" evidence="1">
    <location>
        <begin position="255"/>
        <end position="288"/>
    </location>
</feature>
<name>A0A2R6NQS5_9APHY</name>
<accession>A0A2R6NQS5</accession>
<feature type="compositionally biased region" description="Low complexity" evidence="1">
    <location>
        <begin position="113"/>
        <end position="145"/>
    </location>
</feature>
<dbReference type="OrthoDB" id="2683368at2759"/>
<keyword evidence="3" id="KW-1185">Reference proteome</keyword>
<gene>
    <name evidence="2" type="ORF">PHLCEN_2v9468</name>
</gene>